<feature type="non-terminal residue" evidence="1">
    <location>
        <position position="281"/>
    </location>
</feature>
<name>A0A0L0FA03_9EUKA</name>
<reference evidence="1 2" key="1">
    <citation type="submission" date="2011-02" db="EMBL/GenBank/DDBJ databases">
        <title>The Genome Sequence of Sphaeroforma arctica JP610.</title>
        <authorList>
            <consortium name="The Broad Institute Genome Sequencing Platform"/>
            <person name="Russ C."/>
            <person name="Cuomo C."/>
            <person name="Young S.K."/>
            <person name="Zeng Q."/>
            <person name="Gargeya S."/>
            <person name="Alvarado L."/>
            <person name="Berlin A."/>
            <person name="Chapman S.B."/>
            <person name="Chen Z."/>
            <person name="Freedman E."/>
            <person name="Gellesch M."/>
            <person name="Goldberg J."/>
            <person name="Griggs A."/>
            <person name="Gujja S."/>
            <person name="Heilman E."/>
            <person name="Heiman D."/>
            <person name="Howarth C."/>
            <person name="Mehta T."/>
            <person name="Neiman D."/>
            <person name="Pearson M."/>
            <person name="Roberts A."/>
            <person name="Saif S."/>
            <person name="Shea T."/>
            <person name="Shenoy N."/>
            <person name="Sisk P."/>
            <person name="Stolte C."/>
            <person name="Sykes S."/>
            <person name="White J."/>
            <person name="Yandava C."/>
            <person name="Burger G."/>
            <person name="Gray M.W."/>
            <person name="Holland P.W.H."/>
            <person name="King N."/>
            <person name="Lang F.B.F."/>
            <person name="Roger A.J."/>
            <person name="Ruiz-Trillo I."/>
            <person name="Haas B."/>
            <person name="Nusbaum C."/>
            <person name="Birren B."/>
        </authorList>
    </citation>
    <scope>NUCLEOTIDE SEQUENCE [LARGE SCALE GENOMIC DNA]</scope>
    <source>
        <strain evidence="1 2">JP610</strain>
    </source>
</reference>
<sequence length="281" mass="30983">MYAKGASPLSPMHITQTISHLFHPQSIDDTNDNIAPISAGDLTTTNNGQVALEYTDAKHLFDYITEYTSRNMRLIKRRRASREEHFERVTAAATKLSGYQRPQFHPRHALSMGKYTGMKGKRADNTVLYEQFVIESESPCVCTVELYTPATPETVSVFQHTDTQDNPKPNGPTKVFPTVVYTSSIIHNGNDEEEDVLENALLVEAIARGQAVAVVSVCGFGKAGYSFMGDIHYAEFRSGKPQLLAQMNGRSIVGLHAADMMRALLFLSTHASVQSIVGLVC</sequence>
<evidence type="ECO:0000313" key="1">
    <source>
        <dbReference type="EMBL" id="KNC73545.1"/>
    </source>
</evidence>
<protein>
    <submittedName>
        <fullName evidence="1">Uncharacterized protein</fullName>
    </submittedName>
</protein>
<keyword evidence="2" id="KW-1185">Reference proteome</keyword>
<dbReference type="EMBL" id="KQ245480">
    <property type="protein sequence ID" value="KNC73545.1"/>
    <property type="molecule type" value="Genomic_DNA"/>
</dbReference>
<dbReference type="InterPro" id="IPR029058">
    <property type="entry name" value="AB_hydrolase_fold"/>
</dbReference>
<dbReference type="Gene3D" id="3.40.50.1820">
    <property type="entry name" value="alpha/beta hydrolase"/>
    <property type="match status" value="1"/>
</dbReference>
<dbReference type="RefSeq" id="XP_014147447.1">
    <property type="nucleotide sequence ID" value="XM_014291972.1"/>
</dbReference>
<organism evidence="1 2">
    <name type="scientific">Sphaeroforma arctica JP610</name>
    <dbReference type="NCBI Taxonomy" id="667725"/>
    <lineage>
        <taxon>Eukaryota</taxon>
        <taxon>Ichthyosporea</taxon>
        <taxon>Ichthyophonida</taxon>
        <taxon>Sphaeroforma</taxon>
    </lineage>
</organism>
<proteinExistence type="predicted"/>
<gene>
    <name evidence="1" type="ORF">SARC_13895</name>
</gene>
<accession>A0A0L0FA03</accession>
<dbReference type="AlphaFoldDB" id="A0A0L0FA03"/>
<dbReference type="Proteomes" id="UP000054560">
    <property type="component" value="Unassembled WGS sequence"/>
</dbReference>
<evidence type="ECO:0000313" key="2">
    <source>
        <dbReference type="Proteomes" id="UP000054560"/>
    </source>
</evidence>
<dbReference type="GeneID" id="25914399"/>